<dbReference type="Proteomes" id="UP000006620">
    <property type="component" value="Chromosome"/>
</dbReference>
<dbReference type="EMBL" id="CP002869">
    <property type="protein sequence ID" value="AEI45553.1"/>
    <property type="molecule type" value="Genomic_DNA"/>
</dbReference>
<dbReference type="HOGENOM" id="CLU_050006_6_1_9"/>
<keyword evidence="2" id="KW-0413">Isomerase</keyword>
<protein>
    <submittedName>
        <fullName evidence="2">Xylose isomerase domain protein TIM barrel</fullName>
    </submittedName>
</protein>
<dbReference type="Pfam" id="PF01261">
    <property type="entry name" value="AP_endonuc_2"/>
    <property type="match status" value="1"/>
</dbReference>
<proteinExistence type="predicted"/>
<dbReference type="InterPro" id="IPR050312">
    <property type="entry name" value="IolE/XylAMocC-like"/>
</dbReference>
<dbReference type="InterPro" id="IPR013022">
    <property type="entry name" value="Xyl_isomerase-like_TIM-brl"/>
</dbReference>
<name>F8FKG0_PAEMK</name>
<evidence type="ECO:0000259" key="1">
    <source>
        <dbReference type="Pfam" id="PF01261"/>
    </source>
</evidence>
<organism evidence="2 3">
    <name type="scientific">Paenibacillus mucilaginosus (strain KNP414)</name>
    <dbReference type="NCBI Taxonomy" id="1036673"/>
    <lineage>
        <taxon>Bacteria</taxon>
        <taxon>Bacillati</taxon>
        <taxon>Bacillota</taxon>
        <taxon>Bacilli</taxon>
        <taxon>Bacillales</taxon>
        <taxon>Paenibacillaceae</taxon>
        <taxon>Paenibacillus</taxon>
    </lineage>
</organism>
<evidence type="ECO:0000313" key="3">
    <source>
        <dbReference type="Proteomes" id="UP000006620"/>
    </source>
</evidence>
<dbReference type="KEGG" id="pms:KNP414_07041"/>
<dbReference type="PANTHER" id="PTHR12110:SF53">
    <property type="entry name" value="BLR5974 PROTEIN"/>
    <property type="match status" value="1"/>
</dbReference>
<dbReference type="InterPro" id="IPR036237">
    <property type="entry name" value="Xyl_isomerase-like_sf"/>
</dbReference>
<dbReference type="Gene3D" id="3.20.20.150">
    <property type="entry name" value="Divalent-metal-dependent TIM barrel enzymes"/>
    <property type="match status" value="1"/>
</dbReference>
<sequence length="294" mass="32510">MEYNVVYSIRTLCIGRLVTMSYLSVSTWSLHRLLGPLRWTQWDAETGTHVTLEQEQPEVLSLLELPREAAGRGYAALEVCHFHFPATDPAYLGRLREAFAAAGISFDTLLLDYGDLTSGDERRRAADVEFIRRWIGYASLAGAKQIRVVAGEAQPDDEEALRLSAGTLASLAAYASEHGVRVVTENFKPLTSTADSCLKLRSLAGEQVGFITDFGNFKSPAKYEELAAAIPGSVSVHAKAHYDENGFPDEEEYLRCLEQVRAAGYNGAVVLIYDGPGDMWEGLERIRKIVEPYL</sequence>
<dbReference type="PATRIC" id="fig|1036673.3.peg.6569"/>
<dbReference type="SUPFAM" id="SSF51658">
    <property type="entry name" value="Xylose isomerase-like"/>
    <property type="match status" value="1"/>
</dbReference>
<evidence type="ECO:0000313" key="2">
    <source>
        <dbReference type="EMBL" id="AEI45553.1"/>
    </source>
</evidence>
<reference evidence="3" key="1">
    <citation type="submission" date="2011-06" db="EMBL/GenBank/DDBJ databases">
        <title>Complete genome sequence of Paenibacillus mucilaginosus KNP414.</title>
        <authorList>
            <person name="Wang J."/>
            <person name="Hu S."/>
            <person name="Hu X."/>
            <person name="Zhang B."/>
            <person name="Dong D."/>
            <person name="Zhang S."/>
            <person name="Zhao K."/>
            <person name="Wu D."/>
        </authorList>
    </citation>
    <scope>NUCLEOTIDE SEQUENCE [LARGE SCALE GENOMIC DNA]</scope>
    <source>
        <strain evidence="3">KNP414</strain>
    </source>
</reference>
<dbReference type="PANTHER" id="PTHR12110">
    <property type="entry name" value="HYDROXYPYRUVATE ISOMERASE"/>
    <property type="match status" value="1"/>
</dbReference>
<dbReference type="AlphaFoldDB" id="F8FKG0"/>
<feature type="domain" description="Xylose isomerase-like TIM barrel" evidence="1">
    <location>
        <begin position="67"/>
        <end position="288"/>
    </location>
</feature>
<reference evidence="2 3" key="2">
    <citation type="journal article" date="2013" name="Genome Announc.">
        <title>Genome Sequence of Growth-Improving Paenibacillus mucilaginosus Strain KNP414.</title>
        <authorList>
            <person name="Lu J.J."/>
            <person name="Wang J.F."/>
            <person name="Hu X.F."/>
        </authorList>
    </citation>
    <scope>NUCLEOTIDE SEQUENCE [LARGE SCALE GENOMIC DNA]</scope>
    <source>
        <strain evidence="2 3">KNP414</strain>
    </source>
</reference>
<accession>F8FKG0</accession>
<gene>
    <name evidence="2" type="ordered locus">KNP414_07041</name>
</gene>
<dbReference type="GO" id="GO:0016853">
    <property type="term" value="F:isomerase activity"/>
    <property type="evidence" value="ECO:0007669"/>
    <property type="project" value="UniProtKB-KW"/>
</dbReference>